<evidence type="ECO:0000256" key="3">
    <source>
        <dbReference type="ARBA" id="ARBA00014046"/>
    </source>
</evidence>
<evidence type="ECO:0000256" key="6">
    <source>
        <dbReference type="ARBA" id="ARBA00022991"/>
    </source>
</evidence>
<comment type="similarity">
    <text evidence="10">Belongs to the DNA photolyase family.</text>
</comment>
<dbReference type="SUPFAM" id="SSF52425">
    <property type="entry name" value="Cryptochrome/photolyase, N-terminal domain"/>
    <property type="match status" value="1"/>
</dbReference>
<dbReference type="Pfam" id="PF00875">
    <property type="entry name" value="DNA_photolyase"/>
    <property type="match status" value="1"/>
</dbReference>
<dbReference type="InterPro" id="IPR006050">
    <property type="entry name" value="DNA_photolyase_N"/>
</dbReference>
<evidence type="ECO:0000256" key="10">
    <source>
        <dbReference type="RuleBase" id="RU004182"/>
    </source>
</evidence>
<comment type="caution">
    <text evidence="12">The sequence shown here is derived from an EMBL/GenBank/DDBJ whole genome shotgun (WGS) entry which is preliminary data.</text>
</comment>
<dbReference type="InterPro" id="IPR036134">
    <property type="entry name" value="Crypto/Photolyase_FAD-like_sf"/>
</dbReference>
<dbReference type="GO" id="GO:0009416">
    <property type="term" value="P:response to light stimulus"/>
    <property type="evidence" value="ECO:0007669"/>
    <property type="project" value="TreeGrafter"/>
</dbReference>
<dbReference type="PROSITE" id="PS00394">
    <property type="entry name" value="DNA_PHOTOLYASES_1_1"/>
    <property type="match status" value="1"/>
</dbReference>
<dbReference type="PANTHER" id="PTHR11455:SF9">
    <property type="entry name" value="CRYPTOCHROME CIRCADIAN CLOCK 5 ISOFORM X1"/>
    <property type="match status" value="1"/>
</dbReference>
<accession>A0A8J7RPW8</accession>
<keyword evidence="13" id="KW-1185">Reference proteome</keyword>
<name>A0A8J7RPW8_9HYPH</name>
<keyword evidence="4 8" id="KW-0285">Flavoprotein</keyword>
<feature type="site" description="Electron transfer via tryptophanyl radical" evidence="9">
    <location>
        <position position="309"/>
    </location>
</feature>
<feature type="binding site" evidence="8">
    <location>
        <position position="231"/>
    </location>
    <ligand>
        <name>FAD</name>
        <dbReference type="ChEBI" id="CHEBI:57692"/>
    </ligand>
</feature>
<evidence type="ECO:0000259" key="11">
    <source>
        <dbReference type="PROSITE" id="PS51645"/>
    </source>
</evidence>
<evidence type="ECO:0000256" key="2">
    <source>
        <dbReference type="ARBA" id="ARBA00013149"/>
    </source>
</evidence>
<protein>
    <recommendedName>
        <fullName evidence="3">Deoxyribodipyrimidine photo-lyase</fullName>
        <ecNumber evidence="2">4.1.99.3</ecNumber>
    </recommendedName>
</protein>
<feature type="site" description="Electron transfer via tryptophanyl radical" evidence="9">
    <location>
        <position position="362"/>
    </location>
</feature>
<organism evidence="12 13">
    <name type="scientific">Tianweitania sediminis</name>
    <dbReference type="NCBI Taxonomy" id="1502156"/>
    <lineage>
        <taxon>Bacteria</taxon>
        <taxon>Pseudomonadati</taxon>
        <taxon>Pseudomonadota</taxon>
        <taxon>Alphaproteobacteria</taxon>
        <taxon>Hyphomicrobiales</taxon>
        <taxon>Phyllobacteriaceae</taxon>
        <taxon>Tianweitania</taxon>
    </lineage>
</organism>
<evidence type="ECO:0000256" key="9">
    <source>
        <dbReference type="PIRSR" id="PIRSR602081-2"/>
    </source>
</evidence>
<keyword evidence="6 10" id="KW-0157">Chromophore</keyword>
<evidence type="ECO:0000256" key="4">
    <source>
        <dbReference type="ARBA" id="ARBA00022630"/>
    </source>
</evidence>
<gene>
    <name evidence="12" type="ORF">J5Y06_20355</name>
</gene>
<evidence type="ECO:0000313" key="13">
    <source>
        <dbReference type="Proteomes" id="UP000666240"/>
    </source>
</evidence>
<comment type="cofactor">
    <cofactor evidence="8">
        <name>FAD</name>
        <dbReference type="ChEBI" id="CHEBI:57692"/>
    </cofactor>
    <text evidence="8">Binds 1 FAD per subunit.</text>
</comment>
<dbReference type="Gene3D" id="1.10.579.10">
    <property type="entry name" value="DNA Cyclobutane Dipyrimidine Photolyase, subunit A, domain 3"/>
    <property type="match status" value="1"/>
</dbReference>
<dbReference type="InterPro" id="IPR014729">
    <property type="entry name" value="Rossmann-like_a/b/a_fold"/>
</dbReference>
<sequence length="481" mass="53975">MSAKQASKPTIVLFRDDLRVADNHALYAAHETGKPIIPVFILDHHPQHGRGPGGARLWWLHHSVAELSDRLDGLGAPLLLRRGRQNDVVRQLVGESGASAVYWNRRYDPANEADAELKRVLGENGIEAKSFEGALLHEPTQLTTGAGTPYKVFGAFWRALNNSLHPRDPMPAPKKLAGFNDRKLQSDTLADWKLLPTNPDWSTGFDEFCKPGETAAHEALHDFVRARLQDYGEARNFPGRKGSSQLSAYLAHGELTPFQVHQVVNANHAGDGQGFLREIGWREFNYHLLFHKPDLHLSNVDKSFDAFPWQSAPDALKAWQRGRTGYPIVDAGMRQLWQTGWMHNRVRLITGSFLVKHLLIDWREGERWFWDTLVDADPANNPANWQWIAGSGADAAPFFRIFNPILQGEKFDGDGSYVRRFVPEVAGLPDKYLHKPWTAPANVLAKAKVELGKTYPRPVVDHAAARTQALEAYRSTRNGPS</sequence>
<dbReference type="InterPro" id="IPR005101">
    <property type="entry name" value="Cryptochr/Photolyase_FAD-bd"/>
</dbReference>
<dbReference type="GO" id="GO:0000719">
    <property type="term" value="P:photoreactive repair"/>
    <property type="evidence" value="ECO:0007669"/>
    <property type="project" value="UniProtKB-ARBA"/>
</dbReference>
<feature type="binding site" evidence="8">
    <location>
        <begin position="375"/>
        <end position="377"/>
    </location>
    <ligand>
        <name>FAD</name>
        <dbReference type="ChEBI" id="CHEBI:57692"/>
    </ligand>
</feature>
<dbReference type="InterPro" id="IPR018394">
    <property type="entry name" value="DNA_photolyase_1_CS_C"/>
</dbReference>
<dbReference type="GO" id="GO:0003677">
    <property type="term" value="F:DNA binding"/>
    <property type="evidence" value="ECO:0007669"/>
    <property type="project" value="TreeGrafter"/>
</dbReference>
<dbReference type="SUPFAM" id="SSF48173">
    <property type="entry name" value="Cryptochrome/photolyase FAD-binding domain"/>
    <property type="match status" value="1"/>
</dbReference>
<dbReference type="FunFam" id="1.10.579.10:FF:000003">
    <property type="entry name" value="Deoxyribodipyrimidine photo-lyase"/>
    <property type="match status" value="1"/>
</dbReference>
<dbReference type="EMBL" id="JAGIYY010000010">
    <property type="protein sequence ID" value="MBP0441006.1"/>
    <property type="molecule type" value="Genomic_DNA"/>
</dbReference>
<dbReference type="RefSeq" id="WP_209337029.1">
    <property type="nucleotide sequence ID" value="NZ_JAGIYY010000010.1"/>
</dbReference>
<comment type="cofactor">
    <cofactor evidence="1">
        <name>(6R)-5,10-methylene-5,6,7,8-tetrahydrofolate</name>
        <dbReference type="ChEBI" id="CHEBI:15636"/>
    </cofactor>
</comment>
<evidence type="ECO:0000256" key="5">
    <source>
        <dbReference type="ARBA" id="ARBA00022827"/>
    </source>
</evidence>
<dbReference type="GO" id="GO:0071949">
    <property type="term" value="F:FAD binding"/>
    <property type="evidence" value="ECO:0007669"/>
    <property type="project" value="TreeGrafter"/>
</dbReference>
<feature type="binding site" evidence="8">
    <location>
        <begin position="243"/>
        <end position="247"/>
    </location>
    <ligand>
        <name>FAD</name>
        <dbReference type="ChEBI" id="CHEBI:57692"/>
    </ligand>
</feature>
<reference evidence="12" key="1">
    <citation type="submission" date="2021-03" db="EMBL/GenBank/DDBJ databases">
        <title>Genome sequencing and assembly of Tianweitania sediminis.</title>
        <authorList>
            <person name="Chhetri G."/>
        </authorList>
    </citation>
    <scope>NUCLEOTIDE SEQUENCE</scope>
    <source>
        <strain evidence="12">Z8</strain>
    </source>
</reference>
<dbReference type="EC" id="4.1.99.3" evidence="2"/>
<dbReference type="PRINTS" id="PR00147">
    <property type="entry name" value="DNAPHOTLYASE"/>
</dbReference>
<evidence type="ECO:0000256" key="8">
    <source>
        <dbReference type="PIRSR" id="PIRSR602081-1"/>
    </source>
</evidence>
<dbReference type="Proteomes" id="UP000666240">
    <property type="component" value="Unassembled WGS sequence"/>
</dbReference>
<proteinExistence type="inferred from homology"/>
<keyword evidence="5 8" id="KW-0274">FAD</keyword>
<dbReference type="Pfam" id="PF03441">
    <property type="entry name" value="FAD_binding_7"/>
    <property type="match status" value="1"/>
</dbReference>
<feature type="domain" description="Photolyase/cryptochrome alpha/beta" evidence="11">
    <location>
        <begin position="8"/>
        <end position="136"/>
    </location>
</feature>
<evidence type="ECO:0000256" key="7">
    <source>
        <dbReference type="ARBA" id="ARBA00033999"/>
    </source>
</evidence>
<comment type="catalytic activity">
    <reaction evidence="7">
        <text>cyclobutadipyrimidine (in DNA) = 2 pyrimidine residues (in DNA).</text>
        <dbReference type="EC" id="4.1.99.3"/>
    </reaction>
</comment>
<feature type="binding site" evidence="8">
    <location>
        <position position="275"/>
    </location>
    <ligand>
        <name>FAD</name>
        <dbReference type="ChEBI" id="CHEBI:57692"/>
    </ligand>
</feature>
<dbReference type="PANTHER" id="PTHR11455">
    <property type="entry name" value="CRYPTOCHROME"/>
    <property type="match status" value="1"/>
</dbReference>
<dbReference type="Gene3D" id="3.40.50.620">
    <property type="entry name" value="HUPs"/>
    <property type="match status" value="1"/>
</dbReference>
<dbReference type="InterPro" id="IPR002081">
    <property type="entry name" value="Cryptochrome/DNA_photolyase_1"/>
</dbReference>
<evidence type="ECO:0000313" key="12">
    <source>
        <dbReference type="EMBL" id="MBP0441006.1"/>
    </source>
</evidence>
<feature type="site" description="Electron transfer via tryptophanyl radical" evidence="9">
    <location>
        <position position="385"/>
    </location>
</feature>
<dbReference type="InterPro" id="IPR036155">
    <property type="entry name" value="Crypto/Photolyase_N_sf"/>
</dbReference>
<evidence type="ECO:0000256" key="1">
    <source>
        <dbReference type="ARBA" id="ARBA00001932"/>
    </source>
</evidence>
<dbReference type="PROSITE" id="PS51645">
    <property type="entry name" value="PHR_CRY_ALPHA_BETA"/>
    <property type="match status" value="1"/>
</dbReference>
<dbReference type="AlphaFoldDB" id="A0A8J7RPW8"/>
<dbReference type="GO" id="GO:0003904">
    <property type="term" value="F:deoxyribodipyrimidine photo-lyase activity"/>
    <property type="evidence" value="ECO:0007669"/>
    <property type="project" value="UniProtKB-EC"/>
</dbReference>
<dbReference type="Gene3D" id="1.25.40.80">
    <property type="match status" value="1"/>
</dbReference>